<evidence type="ECO:0000313" key="3">
    <source>
        <dbReference type="EMBL" id="KAF3231327.1"/>
    </source>
</evidence>
<proteinExistence type="predicted"/>
<dbReference type="EMBL" id="WIPF01000004">
    <property type="protein sequence ID" value="KAF3231327.1"/>
    <property type="molecule type" value="Genomic_DNA"/>
</dbReference>
<organism evidence="3 4">
    <name type="scientific">Orbilia oligospora</name>
    <name type="common">Nematode-trapping fungus</name>
    <name type="synonym">Arthrobotrys oligospora</name>
    <dbReference type="NCBI Taxonomy" id="2813651"/>
    <lineage>
        <taxon>Eukaryota</taxon>
        <taxon>Fungi</taxon>
        <taxon>Dikarya</taxon>
        <taxon>Ascomycota</taxon>
        <taxon>Pezizomycotina</taxon>
        <taxon>Orbiliomycetes</taxon>
        <taxon>Orbiliales</taxon>
        <taxon>Orbiliaceae</taxon>
        <taxon>Orbilia</taxon>
    </lineage>
</organism>
<evidence type="ECO:0000256" key="1">
    <source>
        <dbReference type="SAM" id="MobiDB-lite"/>
    </source>
</evidence>
<feature type="compositionally biased region" description="Low complexity" evidence="1">
    <location>
        <begin position="247"/>
        <end position="268"/>
    </location>
</feature>
<feature type="chain" id="PRO_5041172705" evidence="2">
    <location>
        <begin position="20"/>
        <end position="545"/>
    </location>
</feature>
<feature type="signal peptide" evidence="2">
    <location>
        <begin position="1"/>
        <end position="19"/>
    </location>
</feature>
<sequence length="545" mass="57008">MRPSALYTTWVVWALAVSAAPIIKPGSDVTQELAGHKLPVDLEGGLEDFSGFNPFEDLPEDPSLSSLDLDTPKTGPLATVEVEDISVDLTNNGNAASKRDVIQDALKNLNLGTETTPSGGSPIPLDLEKTTQNIKGAVTVPGAKEIVPGLEEAVTDAQAKIPDAGGVTPSVDEPIKELKDTASTLEGAAPKSGDTLPKVGDELPKVGTVPKLDTPATNLDTPTVPKLDTPVPELDTTVPKLDKPTVPELDTPTLPKLDTPTPELDTPTIPKLDTAAIDPPKVDTGAIPKIDTGALPNTKRGVLDPINGVIPDVGNVFPDINNVIPDLDGVNPTTDKAVPNADEVTPEVKEAVSEIKAATPDLNEVAPGADKIAPETPEIKEPAHNLEVIKQALGQDLTLKQEDGKQFPKGVLIGMACENIEEVLKAQDPSKCIPATGTIVKVTQFENGKAVATDILTTDPNTGVLSKPVKDLKVTDAETLTNATENIESVPEVNGADAIQIVTTKLGPDGKGVPVIADKESKVFFIVPVITRITSTATQVEQPAI</sequence>
<dbReference type="AlphaFoldDB" id="A0A6G1MQ45"/>
<feature type="region of interest" description="Disordered" evidence="1">
    <location>
        <begin position="184"/>
        <end position="290"/>
    </location>
</feature>
<accession>A0A6G1MQ45</accession>
<comment type="caution">
    <text evidence="3">The sequence shown here is derived from an EMBL/GenBank/DDBJ whole genome shotgun (WGS) entry which is preliminary data.</text>
</comment>
<keyword evidence="2" id="KW-0732">Signal</keyword>
<reference evidence="3 4" key="1">
    <citation type="submission" date="2019-06" db="EMBL/GenBank/DDBJ databases">
        <authorList>
            <person name="Palmer J.M."/>
        </authorList>
    </citation>
    <scope>NUCLEOTIDE SEQUENCE [LARGE SCALE GENOMIC DNA]</scope>
    <source>
        <strain evidence="3 4">TWF191</strain>
    </source>
</reference>
<dbReference type="Proteomes" id="UP000483672">
    <property type="component" value="Unassembled WGS sequence"/>
</dbReference>
<gene>
    <name evidence="3" type="ORF">TWF191_006817</name>
</gene>
<protein>
    <submittedName>
        <fullName evidence="3">Uncharacterized protein</fullName>
    </submittedName>
</protein>
<evidence type="ECO:0000256" key="2">
    <source>
        <dbReference type="SAM" id="SignalP"/>
    </source>
</evidence>
<evidence type="ECO:0000313" key="4">
    <source>
        <dbReference type="Proteomes" id="UP000483672"/>
    </source>
</evidence>
<name>A0A6G1MQ45_ORBOL</name>